<dbReference type="InterPro" id="IPR036866">
    <property type="entry name" value="RibonucZ/Hydroxyglut_hydro"/>
</dbReference>
<name>A0A919S9I9_9ACTN</name>
<keyword evidence="8" id="KW-1185">Reference proteome</keyword>
<dbReference type="InterPro" id="IPR001279">
    <property type="entry name" value="Metallo-B-lactamas"/>
</dbReference>
<evidence type="ECO:0000256" key="2">
    <source>
        <dbReference type="ARBA" id="ARBA00007749"/>
    </source>
</evidence>
<dbReference type="InterPro" id="IPR051013">
    <property type="entry name" value="MBL_superfamily_lactonases"/>
</dbReference>
<dbReference type="SUPFAM" id="SSF56281">
    <property type="entry name" value="Metallo-hydrolase/oxidoreductase"/>
    <property type="match status" value="1"/>
</dbReference>
<dbReference type="GO" id="GO:0046872">
    <property type="term" value="F:metal ion binding"/>
    <property type="evidence" value="ECO:0007669"/>
    <property type="project" value="UniProtKB-KW"/>
</dbReference>
<dbReference type="RefSeq" id="WP_212995622.1">
    <property type="nucleotide sequence ID" value="NZ_BAAATW010000009.1"/>
</dbReference>
<comment type="caution">
    <text evidence="7">The sequence shown here is derived from an EMBL/GenBank/DDBJ whole genome shotgun (WGS) entry which is preliminary data.</text>
</comment>
<evidence type="ECO:0000256" key="3">
    <source>
        <dbReference type="ARBA" id="ARBA00022723"/>
    </source>
</evidence>
<dbReference type="SMART" id="SM00849">
    <property type="entry name" value="Lactamase_B"/>
    <property type="match status" value="1"/>
</dbReference>
<dbReference type="PANTHER" id="PTHR42978">
    <property type="entry name" value="QUORUM-QUENCHING LACTONASE YTNP-RELATED-RELATED"/>
    <property type="match status" value="1"/>
</dbReference>
<comment type="similarity">
    <text evidence="2">Belongs to the metallo-beta-lactamase superfamily.</text>
</comment>
<dbReference type="Proteomes" id="UP000680865">
    <property type="component" value="Unassembled WGS sequence"/>
</dbReference>
<dbReference type="Gene3D" id="3.60.15.10">
    <property type="entry name" value="Ribonuclease Z/Hydroxyacylglutathione hydrolase-like"/>
    <property type="match status" value="1"/>
</dbReference>
<proteinExistence type="inferred from homology"/>
<feature type="domain" description="Metallo-beta-lactamase" evidence="6">
    <location>
        <begin position="19"/>
        <end position="246"/>
    </location>
</feature>
<keyword evidence="3" id="KW-0479">Metal-binding</keyword>
<evidence type="ECO:0000256" key="1">
    <source>
        <dbReference type="ARBA" id="ARBA00001947"/>
    </source>
</evidence>
<gene>
    <name evidence="7" type="ORF">Aco04nite_05780</name>
</gene>
<accession>A0A919S9I9</accession>
<evidence type="ECO:0000313" key="8">
    <source>
        <dbReference type="Proteomes" id="UP000680865"/>
    </source>
</evidence>
<dbReference type="PANTHER" id="PTHR42978:SF7">
    <property type="entry name" value="METALLO-HYDROLASE RV2300C-RELATED"/>
    <property type="match status" value="1"/>
</dbReference>
<dbReference type="CDD" id="cd07742">
    <property type="entry name" value="metallo-hydrolase-like_MBL-fold"/>
    <property type="match status" value="1"/>
</dbReference>
<sequence length="256" mass="27982">MKIHHLNCGTMLMPTAPMVAHVLLLETAQGLVLVDTGFGLQDIADPGRRLGPVRTLIRPVLRPEETAAHQVERLGFRREDVRHILITHFDLDHIGGIADFPHASIHVTAAEALGALTTPTRMESNRYRPPQWAHGPKLVEHTPAGEPWQGFAAAQPLTGIDEGIVLIALPGHTRGHMAVAVDAGNRWILHAGDAFYHRGTIDGTTRVPLALRIQERLVAYDITKVRANHARLAELHQAGLAIISSHDPVLFTTFAS</sequence>
<reference evidence="7" key="1">
    <citation type="submission" date="2021-03" db="EMBL/GenBank/DDBJ databases">
        <title>Whole genome shotgun sequence of Actinoplanes consettensis NBRC 14913.</title>
        <authorList>
            <person name="Komaki H."/>
            <person name="Tamura T."/>
        </authorList>
    </citation>
    <scope>NUCLEOTIDE SEQUENCE</scope>
    <source>
        <strain evidence="7">NBRC 14913</strain>
    </source>
</reference>
<keyword evidence="5" id="KW-0862">Zinc</keyword>
<evidence type="ECO:0000259" key="6">
    <source>
        <dbReference type="SMART" id="SM00849"/>
    </source>
</evidence>
<protein>
    <submittedName>
        <fullName evidence="7">Metallo-hydrolase</fullName>
    </submittedName>
</protein>
<dbReference type="Pfam" id="PF00753">
    <property type="entry name" value="Lactamase_B"/>
    <property type="match status" value="1"/>
</dbReference>
<comment type="cofactor">
    <cofactor evidence="1">
        <name>Zn(2+)</name>
        <dbReference type="ChEBI" id="CHEBI:29105"/>
    </cofactor>
</comment>
<dbReference type="GO" id="GO:0016787">
    <property type="term" value="F:hydrolase activity"/>
    <property type="evidence" value="ECO:0007669"/>
    <property type="project" value="UniProtKB-KW"/>
</dbReference>
<dbReference type="AlphaFoldDB" id="A0A919S9I9"/>
<evidence type="ECO:0000256" key="4">
    <source>
        <dbReference type="ARBA" id="ARBA00022801"/>
    </source>
</evidence>
<dbReference type="EMBL" id="BOQP01000003">
    <property type="protein sequence ID" value="GIM67330.1"/>
    <property type="molecule type" value="Genomic_DNA"/>
</dbReference>
<keyword evidence="4" id="KW-0378">Hydrolase</keyword>
<evidence type="ECO:0000313" key="7">
    <source>
        <dbReference type="EMBL" id="GIM67330.1"/>
    </source>
</evidence>
<organism evidence="7 8">
    <name type="scientific">Winogradskya consettensis</name>
    <dbReference type="NCBI Taxonomy" id="113560"/>
    <lineage>
        <taxon>Bacteria</taxon>
        <taxon>Bacillati</taxon>
        <taxon>Actinomycetota</taxon>
        <taxon>Actinomycetes</taxon>
        <taxon>Micromonosporales</taxon>
        <taxon>Micromonosporaceae</taxon>
        <taxon>Winogradskya</taxon>
    </lineage>
</organism>
<evidence type="ECO:0000256" key="5">
    <source>
        <dbReference type="ARBA" id="ARBA00022833"/>
    </source>
</evidence>